<keyword evidence="1" id="KW-0472">Membrane</keyword>
<dbReference type="AlphaFoldDB" id="A0A2A7ARW6"/>
<sequence length="342" mass="38388">MTLGGYLYSVFWKFVVGYIWYRSLLFRPLAGLERKASLHILLWLTAAAVLALSLGFRRRKNGWISSACVFLPFGLYTVLAYAKTFRTRILLILVPTAVLAMGLTAVMFWGRRLSRRRFRARVSRWKYLMVCTAVSASVCLIGSVGWHAFLEGELFPAAVKAQASAVDEAQAQTIASNISEVLKLQPEVWQDLTTAQRIDTMQTICNIEVYYLGLPCAVTVSGANLPENTLGSYDDSSRAISISIEHLENDPVEEVLDTLLHEIYHCYEHRLAEVYTSADPELQRLRLFRDAADYAGEVAQPVDPEEDYSAYAAQAMETDSRAYAAAGVQEYYDRIAAYMAQN</sequence>
<accession>A0A2A7ARW6</accession>
<feature type="transmembrane region" description="Helical" evidence="1">
    <location>
        <begin position="36"/>
        <end position="56"/>
    </location>
</feature>
<dbReference type="Proteomes" id="UP000220005">
    <property type="component" value="Unassembled WGS sequence"/>
</dbReference>
<evidence type="ECO:0000256" key="1">
    <source>
        <dbReference type="SAM" id="Phobius"/>
    </source>
</evidence>
<gene>
    <name evidence="2" type="ORF">CGS58_04650</name>
</gene>
<keyword evidence="1" id="KW-0812">Transmembrane</keyword>
<feature type="transmembrane region" description="Helical" evidence="1">
    <location>
        <begin position="6"/>
        <end position="24"/>
    </location>
</feature>
<evidence type="ECO:0000313" key="2">
    <source>
        <dbReference type="EMBL" id="PDX81822.1"/>
    </source>
</evidence>
<reference evidence="2 3" key="1">
    <citation type="journal article" date="2017" name="Front. Microbiol.">
        <title>New Insights into the Diversity of the Genus Faecalibacterium.</title>
        <authorList>
            <person name="Benevides L."/>
            <person name="Burman S."/>
            <person name="Martin R."/>
            <person name="Robert V."/>
            <person name="Thomas M."/>
            <person name="Miquel S."/>
            <person name="Chain F."/>
            <person name="Sokol H."/>
            <person name="Bermudez-Humaran L.G."/>
            <person name="Morrison M."/>
            <person name="Langella P."/>
            <person name="Azevedo V.A."/>
            <person name="Chatel J.M."/>
            <person name="Soares S."/>
        </authorList>
    </citation>
    <scope>NUCLEOTIDE SEQUENCE [LARGE SCALE GENOMIC DNA]</scope>
    <source>
        <strain evidence="2 3">CNCM I 4575</strain>
    </source>
</reference>
<name>A0A2A7ARW6_9FIRM</name>
<dbReference type="InterPro" id="IPR024079">
    <property type="entry name" value="MetalloPept_cat_dom_sf"/>
</dbReference>
<dbReference type="Gene3D" id="3.40.390.10">
    <property type="entry name" value="Collagenase (Catalytic Domain)"/>
    <property type="match status" value="1"/>
</dbReference>
<protein>
    <submittedName>
        <fullName evidence="2">Uncharacterized protein</fullName>
    </submittedName>
</protein>
<organism evidence="2 3">
    <name type="scientific">Faecalibacterium prausnitzii</name>
    <dbReference type="NCBI Taxonomy" id="853"/>
    <lineage>
        <taxon>Bacteria</taxon>
        <taxon>Bacillati</taxon>
        <taxon>Bacillota</taxon>
        <taxon>Clostridia</taxon>
        <taxon>Eubacteriales</taxon>
        <taxon>Oscillospiraceae</taxon>
        <taxon>Faecalibacterium</taxon>
    </lineage>
</organism>
<feature type="transmembrane region" description="Helical" evidence="1">
    <location>
        <begin position="89"/>
        <end position="107"/>
    </location>
</feature>
<dbReference type="EMBL" id="NMTY01000009">
    <property type="protein sequence ID" value="PDX81822.1"/>
    <property type="molecule type" value="Genomic_DNA"/>
</dbReference>
<feature type="transmembrane region" description="Helical" evidence="1">
    <location>
        <begin position="62"/>
        <end position="82"/>
    </location>
</feature>
<keyword evidence="1" id="KW-1133">Transmembrane helix</keyword>
<dbReference type="GO" id="GO:0008237">
    <property type="term" value="F:metallopeptidase activity"/>
    <property type="evidence" value="ECO:0007669"/>
    <property type="project" value="InterPro"/>
</dbReference>
<feature type="transmembrane region" description="Helical" evidence="1">
    <location>
        <begin position="127"/>
        <end position="150"/>
    </location>
</feature>
<evidence type="ECO:0000313" key="3">
    <source>
        <dbReference type="Proteomes" id="UP000220005"/>
    </source>
</evidence>
<comment type="caution">
    <text evidence="2">The sequence shown here is derived from an EMBL/GenBank/DDBJ whole genome shotgun (WGS) entry which is preliminary data.</text>
</comment>
<proteinExistence type="predicted"/>